<accession>A0A6C0CH10</accession>
<dbReference type="AlphaFoldDB" id="A0A6C0CH10"/>
<dbReference type="EMBL" id="MN739406">
    <property type="protein sequence ID" value="QHT03130.1"/>
    <property type="molecule type" value="Genomic_DNA"/>
</dbReference>
<reference evidence="1" key="1">
    <citation type="journal article" date="2020" name="Nature">
        <title>Giant virus diversity and host interactions through global metagenomics.</title>
        <authorList>
            <person name="Schulz F."/>
            <person name="Roux S."/>
            <person name="Paez-Espino D."/>
            <person name="Jungbluth S."/>
            <person name="Walsh D.A."/>
            <person name="Denef V.J."/>
            <person name="McMahon K.D."/>
            <person name="Konstantinidis K.T."/>
            <person name="Eloe-Fadrosh E.A."/>
            <person name="Kyrpides N.C."/>
            <person name="Woyke T."/>
        </authorList>
    </citation>
    <scope>NUCLEOTIDE SEQUENCE</scope>
    <source>
        <strain evidence="1">GVMAG-M-3300020727-4</strain>
    </source>
</reference>
<name>A0A6C0CH10_9ZZZZ</name>
<sequence length="94" mass="10622">MKAIFITTDANITIGDIDADDLYENYELYCPISKYQLSVGVSPIHLVSKSKRVINKIGTDIYRSTIIGDCVIVSDDDNEIEPYFKELIAIYKVI</sequence>
<organism evidence="1">
    <name type="scientific">viral metagenome</name>
    <dbReference type="NCBI Taxonomy" id="1070528"/>
    <lineage>
        <taxon>unclassified sequences</taxon>
        <taxon>metagenomes</taxon>
        <taxon>organismal metagenomes</taxon>
    </lineage>
</organism>
<proteinExistence type="predicted"/>
<evidence type="ECO:0000313" key="1">
    <source>
        <dbReference type="EMBL" id="QHT03130.1"/>
    </source>
</evidence>
<protein>
    <submittedName>
        <fullName evidence="1">Uncharacterized protein</fullName>
    </submittedName>
</protein>